<gene>
    <name evidence="2" type="ORF">CLUP02_02171</name>
</gene>
<sequence>MKIFKVLRVLKGVVASAPFAFFSFVAKSQKPEVSGRERAVPSGRCGCGCGCCYLRLLLAVGERTGGSGTESARAPHLPILSIRRGRQVGSVGDPLPSFAFVPSKFRLFPLTSSSSLPRSTLIRSALVPTGEFPLCLRHARQMQNPAPECREMTSPREGKSNLQPQRN</sequence>
<evidence type="ECO:0000313" key="3">
    <source>
        <dbReference type="Proteomes" id="UP000830671"/>
    </source>
</evidence>
<reference evidence="2" key="1">
    <citation type="journal article" date="2021" name="Mol. Plant Microbe Interact.">
        <title>Complete Genome Sequence of the Plant-Pathogenic Fungus Colletotrichum lupini.</title>
        <authorList>
            <person name="Baroncelli R."/>
            <person name="Pensec F."/>
            <person name="Da Lio D."/>
            <person name="Boufleur T."/>
            <person name="Vicente I."/>
            <person name="Sarrocco S."/>
            <person name="Picot A."/>
            <person name="Baraldi E."/>
            <person name="Sukno S."/>
            <person name="Thon M."/>
            <person name="Le Floch G."/>
        </authorList>
    </citation>
    <scope>NUCLEOTIDE SEQUENCE</scope>
    <source>
        <strain evidence="2">IMI 504893</strain>
    </source>
</reference>
<organism evidence="2 3">
    <name type="scientific">Colletotrichum lupini</name>
    <dbReference type="NCBI Taxonomy" id="145971"/>
    <lineage>
        <taxon>Eukaryota</taxon>
        <taxon>Fungi</taxon>
        <taxon>Dikarya</taxon>
        <taxon>Ascomycota</taxon>
        <taxon>Pezizomycotina</taxon>
        <taxon>Sordariomycetes</taxon>
        <taxon>Hypocreomycetidae</taxon>
        <taxon>Glomerellales</taxon>
        <taxon>Glomerellaceae</taxon>
        <taxon>Colletotrichum</taxon>
        <taxon>Colletotrichum acutatum species complex</taxon>
    </lineage>
</organism>
<dbReference type="Proteomes" id="UP000830671">
    <property type="component" value="Chromosome 1"/>
</dbReference>
<name>A0A9Q8WAE1_9PEZI</name>
<accession>A0A9Q8WAE1</accession>
<feature type="region of interest" description="Disordered" evidence="1">
    <location>
        <begin position="145"/>
        <end position="167"/>
    </location>
</feature>
<protein>
    <submittedName>
        <fullName evidence="2">Uncharacterized protein</fullName>
    </submittedName>
</protein>
<dbReference type="AlphaFoldDB" id="A0A9Q8WAE1"/>
<dbReference type="EMBL" id="CP019471">
    <property type="protein sequence ID" value="UQC75517.1"/>
    <property type="molecule type" value="Genomic_DNA"/>
</dbReference>
<feature type="compositionally biased region" description="Basic and acidic residues" evidence="1">
    <location>
        <begin position="148"/>
        <end position="159"/>
    </location>
</feature>
<evidence type="ECO:0000256" key="1">
    <source>
        <dbReference type="SAM" id="MobiDB-lite"/>
    </source>
</evidence>
<proteinExistence type="predicted"/>
<keyword evidence="3" id="KW-1185">Reference proteome</keyword>
<dbReference type="GeneID" id="73336215"/>
<evidence type="ECO:0000313" key="2">
    <source>
        <dbReference type="EMBL" id="UQC75517.1"/>
    </source>
</evidence>
<dbReference type="KEGG" id="clup:CLUP02_02171"/>
<dbReference type="RefSeq" id="XP_049137162.1">
    <property type="nucleotide sequence ID" value="XM_049281205.1"/>
</dbReference>